<dbReference type="OrthoDB" id="1856718at2759"/>
<evidence type="ECO:0000256" key="5">
    <source>
        <dbReference type="ARBA" id="ARBA00022989"/>
    </source>
</evidence>
<keyword evidence="9" id="KW-1185">Reference proteome</keyword>
<dbReference type="GO" id="GO:0005337">
    <property type="term" value="F:nucleoside transmembrane transporter activity"/>
    <property type="evidence" value="ECO:0007669"/>
    <property type="project" value="InterPro"/>
</dbReference>
<dbReference type="PRINTS" id="PR01130">
    <property type="entry name" value="DERENTRNSPRT"/>
</dbReference>
<dbReference type="PANTHER" id="PTHR10332:SF80">
    <property type="entry name" value="EQUILIBRATIVE NUCLEOSIDE TRANSPORTER 2, ISOFORM A"/>
    <property type="match status" value="1"/>
</dbReference>
<dbReference type="PANTHER" id="PTHR10332">
    <property type="entry name" value="EQUILIBRATIVE NUCLEOSIDE TRANSPORTER"/>
    <property type="match status" value="1"/>
</dbReference>
<evidence type="ECO:0000313" key="9">
    <source>
        <dbReference type="Proteomes" id="UP000000311"/>
    </source>
</evidence>
<dbReference type="InterPro" id="IPR002259">
    <property type="entry name" value="Eqnu_transpt"/>
</dbReference>
<reference evidence="8 9" key="1">
    <citation type="journal article" date="2010" name="Science">
        <title>Genomic comparison of the ants Camponotus floridanus and Harpegnathos saltator.</title>
        <authorList>
            <person name="Bonasio R."/>
            <person name="Zhang G."/>
            <person name="Ye C."/>
            <person name="Mutti N.S."/>
            <person name="Fang X."/>
            <person name="Qin N."/>
            <person name="Donahue G."/>
            <person name="Yang P."/>
            <person name="Li Q."/>
            <person name="Li C."/>
            <person name="Zhang P."/>
            <person name="Huang Z."/>
            <person name="Berger S.L."/>
            <person name="Reinberg D."/>
            <person name="Wang J."/>
            <person name="Liebig J."/>
        </authorList>
    </citation>
    <scope>NUCLEOTIDE SEQUENCE [LARGE SCALE GENOMIC DNA]</scope>
    <source>
        <strain evidence="9">C129</strain>
    </source>
</reference>
<keyword evidence="3" id="KW-0813">Transport</keyword>
<evidence type="ECO:0000256" key="7">
    <source>
        <dbReference type="SAM" id="Phobius"/>
    </source>
</evidence>
<feature type="transmembrane region" description="Helical" evidence="7">
    <location>
        <begin position="108"/>
        <end position="132"/>
    </location>
</feature>
<comment type="similarity">
    <text evidence="2">Belongs to the SLC29A/ENT transporter (TC 2.A.57) family.</text>
</comment>
<evidence type="ECO:0000256" key="1">
    <source>
        <dbReference type="ARBA" id="ARBA00004141"/>
    </source>
</evidence>
<organism evidence="9">
    <name type="scientific">Camponotus floridanus</name>
    <name type="common">Florida carpenter ant</name>
    <dbReference type="NCBI Taxonomy" id="104421"/>
    <lineage>
        <taxon>Eukaryota</taxon>
        <taxon>Metazoa</taxon>
        <taxon>Ecdysozoa</taxon>
        <taxon>Arthropoda</taxon>
        <taxon>Hexapoda</taxon>
        <taxon>Insecta</taxon>
        <taxon>Pterygota</taxon>
        <taxon>Neoptera</taxon>
        <taxon>Endopterygota</taxon>
        <taxon>Hymenoptera</taxon>
        <taxon>Apocrita</taxon>
        <taxon>Aculeata</taxon>
        <taxon>Formicoidea</taxon>
        <taxon>Formicidae</taxon>
        <taxon>Formicinae</taxon>
        <taxon>Camponotus</taxon>
    </lineage>
</organism>
<dbReference type="InParanoid" id="E2ATB6"/>
<feature type="transmembrane region" description="Helical" evidence="7">
    <location>
        <begin position="144"/>
        <end position="166"/>
    </location>
</feature>
<keyword evidence="6 7" id="KW-0472">Membrane</keyword>
<keyword evidence="5 7" id="KW-1133">Transmembrane helix</keyword>
<dbReference type="Pfam" id="PF01733">
    <property type="entry name" value="Nucleoside_tran"/>
    <property type="match status" value="1"/>
</dbReference>
<gene>
    <name evidence="8" type="ORF">EAG_03129</name>
</gene>
<comment type="subcellular location">
    <subcellularLocation>
        <location evidence="1">Membrane</location>
        <topology evidence="1">Multi-pass membrane protein</topology>
    </subcellularLocation>
</comment>
<dbReference type="EMBL" id="GL442548">
    <property type="protein sequence ID" value="EFN63283.1"/>
    <property type="molecule type" value="Genomic_DNA"/>
</dbReference>
<accession>E2ATB6</accession>
<dbReference type="AlphaFoldDB" id="E2ATB6"/>
<evidence type="ECO:0000256" key="6">
    <source>
        <dbReference type="ARBA" id="ARBA00023136"/>
    </source>
</evidence>
<dbReference type="Proteomes" id="UP000000311">
    <property type="component" value="Unassembled WGS sequence"/>
</dbReference>
<sequence length="175" mass="19675">MFITAKEYFVSYKLSKEYTGVDTNYATNFLANLGFAAQIPNLLFNWLNVFLQLGGNLTTRIVWSIFPSQKYLVIPVVLRLAYIPLFLLCNYQPAHVERSLPIFIDNDWIFWIIAITMGFSSGYLSSLSMMYCPRMVDSQHAATAGMFGAASLITGLFTGILFSMSMPSLVANITF</sequence>
<proteinExistence type="inferred from homology"/>
<evidence type="ECO:0000256" key="2">
    <source>
        <dbReference type="ARBA" id="ARBA00007965"/>
    </source>
</evidence>
<name>E2ATB6_CAMFO</name>
<evidence type="ECO:0008006" key="10">
    <source>
        <dbReference type="Google" id="ProtNLM"/>
    </source>
</evidence>
<evidence type="ECO:0000313" key="8">
    <source>
        <dbReference type="EMBL" id="EFN63283.1"/>
    </source>
</evidence>
<feature type="transmembrane region" description="Helical" evidence="7">
    <location>
        <begin position="71"/>
        <end position="88"/>
    </location>
</feature>
<feature type="transmembrane region" description="Helical" evidence="7">
    <location>
        <begin position="29"/>
        <end position="51"/>
    </location>
</feature>
<evidence type="ECO:0000256" key="3">
    <source>
        <dbReference type="ARBA" id="ARBA00022448"/>
    </source>
</evidence>
<evidence type="ECO:0000256" key="4">
    <source>
        <dbReference type="ARBA" id="ARBA00022692"/>
    </source>
</evidence>
<keyword evidence="4 7" id="KW-0812">Transmembrane</keyword>
<dbReference type="GO" id="GO:0005886">
    <property type="term" value="C:plasma membrane"/>
    <property type="evidence" value="ECO:0007669"/>
    <property type="project" value="TreeGrafter"/>
</dbReference>
<protein>
    <recommendedName>
        <fullName evidence="10">Equilibrative nucleoside transporter 1</fullName>
    </recommendedName>
</protein>